<reference evidence="2 3" key="1">
    <citation type="journal article" date="2019" name="Sci. Rep.">
        <title>Orb-weaving spider Araneus ventricosus genome elucidates the spidroin gene catalogue.</title>
        <authorList>
            <person name="Kono N."/>
            <person name="Nakamura H."/>
            <person name="Ohtoshi R."/>
            <person name="Moran D.A.P."/>
            <person name="Shinohara A."/>
            <person name="Yoshida Y."/>
            <person name="Fujiwara M."/>
            <person name="Mori M."/>
            <person name="Tomita M."/>
            <person name="Arakawa K."/>
        </authorList>
    </citation>
    <scope>NUCLEOTIDE SEQUENCE [LARGE SCALE GENOMIC DNA]</scope>
</reference>
<protein>
    <submittedName>
        <fullName evidence="2">Uncharacterized protein</fullName>
    </submittedName>
</protein>
<gene>
    <name evidence="2" type="ORF">AVEN_212011_1</name>
</gene>
<evidence type="ECO:0000313" key="3">
    <source>
        <dbReference type="Proteomes" id="UP000499080"/>
    </source>
</evidence>
<organism evidence="2 3">
    <name type="scientific">Araneus ventricosus</name>
    <name type="common">Orbweaver spider</name>
    <name type="synonym">Epeira ventricosa</name>
    <dbReference type="NCBI Taxonomy" id="182803"/>
    <lineage>
        <taxon>Eukaryota</taxon>
        <taxon>Metazoa</taxon>
        <taxon>Ecdysozoa</taxon>
        <taxon>Arthropoda</taxon>
        <taxon>Chelicerata</taxon>
        <taxon>Arachnida</taxon>
        <taxon>Araneae</taxon>
        <taxon>Araneomorphae</taxon>
        <taxon>Entelegynae</taxon>
        <taxon>Araneoidea</taxon>
        <taxon>Araneidae</taxon>
        <taxon>Araneus</taxon>
    </lineage>
</organism>
<feature type="region of interest" description="Disordered" evidence="1">
    <location>
        <begin position="1"/>
        <end position="24"/>
    </location>
</feature>
<proteinExistence type="predicted"/>
<sequence length="82" mass="8894">LSRSPASSWLSDVRAHRRSQSNNTPSVTQALLYIVFQAGRDHMELFSTSSISSPNGNIEKLPVPLGSHISSPQGRGTRRGCC</sequence>
<keyword evidence="3" id="KW-1185">Reference proteome</keyword>
<name>A0A4Y2WXR8_ARAVE</name>
<feature type="non-terminal residue" evidence="2">
    <location>
        <position position="1"/>
    </location>
</feature>
<feature type="region of interest" description="Disordered" evidence="1">
    <location>
        <begin position="57"/>
        <end position="82"/>
    </location>
</feature>
<dbReference type="EMBL" id="BGPR01066038">
    <property type="protein sequence ID" value="GBO40722.1"/>
    <property type="molecule type" value="Genomic_DNA"/>
</dbReference>
<comment type="caution">
    <text evidence="2">The sequence shown here is derived from an EMBL/GenBank/DDBJ whole genome shotgun (WGS) entry which is preliminary data.</text>
</comment>
<evidence type="ECO:0000313" key="2">
    <source>
        <dbReference type="EMBL" id="GBO40722.1"/>
    </source>
</evidence>
<evidence type="ECO:0000256" key="1">
    <source>
        <dbReference type="SAM" id="MobiDB-lite"/>
    </source>
</evidence>
<feature type="compositionally biased region" description="Polar residues" evidence="1">
    <location>
        <begin position="1"/>
        <end position="10"/>
    </location>
</feature>
<dbReference type="AlphaFoldDB" id="A0A4Y2WXR8"/>
<accession>A0A4Y2WXR8</accession>
<dbReference type="Proteomes" id="UP000499080">
    <property type="component" value="Unassembled WGS sequence"/>
</dbReference>